<dbReference type="RefSeq" id="WP_284339318.1">
    <property type="nucleotide sequence ID" value="NZ_BSNS01000007.1"/>
</dbReference>
<dbReference type="InterPro" id="IPR019734">
    <property type="entry name" value="TPR_rpt"/>
</dbReference>
<evidence type="ECO:0000313" key="7">
    <source>
        <dbReference type="Proteomes" id="UP001156691"/>
    </source>
</evidence>
<feature type="region of interest" description="Disordered" evidence="4">
    <location>
        <begin position="1045"/>
        <end position="1087"/>
    </location>
</feature>
<feature type="repeat" description="TPR" evidence="3">
    <location>
        <begin position="830"/>
        <end position="863"/>
    </location>
</feature>
<keyword evidence="2" id="KW-0067">ATP-binding</keyword>
<dbReference type="PROSITE" id="PS50125">
    <property type="entry name" value="GUANYLATE_CYCLASE_2"/>
    <property type="match status" value="1"/>
</dbReference>
<dbReference type="SMART" id="SM00028">
    <property type="entry name" value="TPR"/>
    <property type="match status" value="3"/>
</dbReference>
<dbReference type="CDD" id="cd07302">
    <property type="entry name" value="CHD"/>
    <property type="match status" value="1"/>
</dbReference>
<dbReference type="Gene3D" id="1.25.40.10">
    <property type="entry name" value="Tetratricopeptide repeat domain"/>
    <property type="match status" value="3"/>
</dbReference>
<evidence type="ECO:0000256" key="1">
    <source>
        <dbReference type="ARBA" id="ARBA00022741"/>
    </source>
</evidence>
<dbReference type="PROSITE" id="PS50005">
    <property type="entry name" value="TPR"/>
    <property type="match status" value="2"/>
</dbReference>
<dbReference type="SMART" id="SM00044">
    <property type="entry name" value="CYCc"/>
    <property type="match status" value="1"/>
</dbReference>
<feature type="repeat" description="TPR" evidence="3">
    <location>
        <begin position="910"/>
        <end position="943"/>
    </location>
</feature>
<keyword evidence="7" id="KW-1185">Reference proteome</keyword>
<dbReference type="Proteomes" id="UP001156691">
    <property type="component" value="Unassembled WGS sequence"/>
</dbReference>
<proteinExistence type="predicted"/>
<dbReference type="SUPFAM" id="SSF52540">
    <property type="entry name" value="P-loop containing nucleoside triphosphate hydrolases"/>
    <property type="match status" value="1"/>
</dbReference>
<comment type="caution">
    <text evidence="6">The sequence shown here is derived from an EMBL/GenBank/DDBJ whole genome shotgun (WGS) entry which is preliminary data.</text>
</comment>
<evidence type="ECO:0000256" key="3">
    <source>
        <dbReference type="PROSITE-ProRule" id="PRU00339"/>
    </source>
</evidence>
<keyword evidence="1" id="KW-0547">Nucleotide-binding</keyword>
<name>A0ABQ5W2D4_9HYPH</name>
<evidence type="ECO:0000313" key="6">
    <source>
        <dbReference type="EMBL" id="GLQ53866.1"/>
    </source>
</evidence>
<dbReference type="InterPro" id="IPR027417">
    <property type="entry name" value="P-loop_NTPase"/>
</dbReference>
<dbReference type="PANTHER" id="PTHR16305:SF28">
    <property type="entry name" value="GUANYLATE CYCLASE DOMAIN-CONTAINING PROTEIN"/>
    <property type="match status" value="1"/>
</dbReference>
<dbReference type="InterPro" id="IPR011990">
    <property type="entry name" value="TPR-like_helical_dom_sf"/>
</dbReference>
<keyword evidence="3" id="KW-0802">TPR repeat</keyword>
<dbReference type="SUPFAM" id="SSF55073">
    <property type="entry name" value="Nucleotide cyclase"/>
    <property type="match status" value="1"/>
</dbReference>
<dbReference type="InterPro" id="IPR026870">
    <property type="entry name" value="Zinc_ribbon_dom"/>
</dbReference>
<dbReference type="EMBL" id="BSNS01000007">
    <property type="protein sequence ID" value="GLQ53866.1"/>
    <property type="molecule type" value="Genomic_DNA"/>
</dbReference>
<evidence type="ECO:0000256" key="2">
    <source>
        <dbReference type="ARBA" id="ARBA00022840"/>
    </source>
</evidence>
<dbReference type="PANTHER" id="PTHR16305">
    <property type="entry name" value="TESTICULAR SOLUBLE ADENYLYL CYCLASE"/>
    <property type="match status" value="1"/>
</dbReference>
<organism evidence="6 7">
    <name type="scientific">Devosia nitrariae</name>
    <dbReference type="NCBI Taxonomy" id="2071872"/>
    <lineage>
        <taxon>Bacteria</taxon>
        <taxon>Pseudomonadati</taxon>
        <taxon>Pseudomonadota</taxon>
        <taxon>Alphaproteobacteria</taxon>
        <taxon>Hyphomicrobiales</taxon>
        <taxon>Devosiaceae</taxon>
        <taxon>Devosia</taxon>
    </lineage>
</organism>
<dbReference type="InterPro" id="IPR029787">
    <property type="entry name" value="Nucleotide_cyclase"/>
</dbReference>
<dbReference type="Pfam" id="PF00211">
    <property type="entry name" value="Guanylate_cyc"/>
    <property type="match status" value="1"/>
</dbReference>
<dbReference type="InterPro" id="IPR001054">
    <property type="entry name" value="A/G_cyclase"/>
</dbReference>
<evidence type="ECO:0000259" key="5">
    <source>
        <dbReference type="PROSITE" id="PS50125"/>
    </source>
</evidence>
<dbReference type="Pfam" id="PF13191">
    <property type="entry name" value="AAA_16"/>
    <property type="match status" value="1"/>
</dbReference>
<feature type="compositionally biased region" description="Basic and acidic residues" evidence="4">
    <location>
        <begin position="1045"/>
        <end position="1071"/>
    </location>
</feature>
<feature type="domain" description="Guanylate cyclase" evidence="5">
    <location>
        <begin position="38"/>
        <end position="170"/>
    </location>
</feature>
<reference evidence="7" key="1">
    <citation type="journal article" date="2019" name="Int. J. Syst. Evol. Microbiol.">
        <title>The Global Catalogue of Microorganisms (GCM) 10K type strain sequencing project: providing services to taxonomists for standard genome sequencing and annotation.</title>
        <authorList>
            <consortium name="The Broad Institute Genomics Platform"/>
            <consortium name="The Broad Institute Genome Sequencing Center for Infectious Disease"/>
            <person name="Wu L."/>
            <person name="Ma J."/>
        </authorList>
    </citation>
    <scope>NUCLEOTIDE SEQUENCE [LARGE SCALE GENOMIC DNA]</scope>
    <source>
        <strain evidence="7">NBRC 112416</strain>
    </source>
</reference>
<evidence type="ECO:0000256" key="4">
    <source>
        <dbReference type="SAM" id="MobiDB-lite"/>
    </source>
</evidence>
<dbReference type="Pfam" id="PF13240">
    <property type="entry name" value="Zn_Ribbon_1"/>
    <property type="match status" value="1"/>
</dbReference>
<sequence>MVTCPSCGTRNAEGHRFCSNCGSPLEAARIEGERKFATFLFADVAHSTAIAEQMDPEDWTFVMNAAFGFMNMAVSRYGGTVSRLMGDAVLALFGAPLAHEDDAERAVRAALEIQQAADEYARTVKQRYGVDFRMRIGIHSGTAVLAFVGDAIRTEYTAMGDAANIAARLQSAAEPGTVLISAETHKLVSSQFEFRPRGSIEMKGKQAPVVCFEVVGVSAAPGKMRGLEGLASPLVGRESELVLLQEKLDALNAGTGSVIAILGEAGLGKSRLTAELRKIHASRGEETPVQWYETRAISYGQSIPYYPWRMLGRQLIGATDMDAAPAVREKLGQWVERLGLPGEAIAFYETLLAVDTQESRLALEAYSGEQMIERVAAAVTDGIRAAIGSGEAARPHVLVLDDLHWSDNASLELIAQVAALAAFMPLMVVCILRPRRKAASWQLVDRLDASLGSAFERIDLQPLAAADAGLLLGNLLDVRDLPESVRRQILDRSEGNPFYLEEVLRSLIDGGQIVEEEGHWRARREIIDAKIPETLAGVLSSRIDRLPETTKRVAQTASVIGRAFLHRVLESVCQSAPAQERVEHVEPHLAALSYEQLVRERTRDPEREYAFKHALTCEAAYDLLLKSRRRELHARTGQTLESLFADRREELAPILAHHFTEAEDYGRALEYSLRAAENAGKLSAAHEELEHRERTLKLLDRLPDATPELVIDAIVSWAIVRNRLNRFEGVLEQLGKAVQMARDRGDKRRLASALSWTGNIHMVTGFPSRSVPHLKEAEQLASELGDEKLLLLPLFITTWYLVDRDPEAAERALREVIDLARNSGIPGVEAHAMAERAVALSRLGEFEQAREQIEEALAAEPLAGSAVRQADINIAVAMAYYDMGEVEKGLEHARKGGEKAMSVNGFECACAGYLALGQGYRSQHELDRALHEFRRSLNIAERASTTALAGLSTLARGALAAAEVEQGAEGAVERLRRAVDDARASHDEYGTATLSEDLAGALIKLGRRQEAAAPLQVAMDYYGQAGMRPYLARALELAATIHEEAGRADDAARAREKAAEVRAPRPEEERPGASPVPIELEREVPGL</sequence>
<dbReference type="InterPro" id="IPR041664">
    <property type="entry name" value="AAA_16"/>
</dbReference>
<gene>
    <name evidence="6" type="ORF">GCM10010862_11250</name>
</gene>
<dbReference type="Gene3D" id="3.30.70.1230">
    <property type="entry name" value="Nucleotide cyclase"/>
    <property type="match status" value="1"/>
</dbReference>
<protein>
    <recommendedName>
        <fullName evidence="5">Guanylate cyclase domain-containing protein</fullName>
    </recommendedName>
</protein>
<accession>A0ABQ5W2D4</accession>
<dbReference type="SUPFAM" id="SSF48452">
    <property type="entry name" value="TPR-like"/>
    <property type="match status" value="3"/>
</dbReference>